<accession>A0A5B7EQ67</accession>
<dbReference type="Proteomes" id="UP000324222">
    <property type="component" value="Unassembled WGS sequence"/>
</dbReference>
<reference evidence="1 2" key="1">
    <citation type="submission" date="2019-05" db="EMBL/GenBank/DDBJ databases">
        <title>Another draft genome of Portunus trituberculatus and its Hox gene families provides insights of decapod evolution.</title>
        <authorList>
            <person name="Jeong J.-H."/>
            <person name="Song I."/>
            <person name="Kim S."/>
            <person name="Choi T."/>
            <person name="Kim D."/>
            <person name="Ryu S."/>
            <person name="Kim W."/>
        </authorList>
    </citation>
    <scope>NUCLEOTIDE SEQUENCE [LARGE SCALE GENOMIC DNA]</scope>
    <source>
        <tissue evidence="1">Muscle</tissue>
    </source>
</reference>
<protein>
    <submittedName>
        <fullName evidence="1">Uncharacterized protein</fullName>
    </submittedName>
</protein>
<name>A0A5B7EQ67_PORTR</name>
<dbReference type="EMBL" id="VSRR010003237">
    <property type="protein sequence ID" value="MPC35279.1"/>
    <property type="molecule type" value="Genomic_DNA"/>
</dbReference>
<evidence type="ECO:0000313" key="1">
    <source>
        <dbReference type="EMBL" id="MPC35279.1"/>
    </source>
</evidence>
<gene>
    <name evidence="1" type="ORF">E2C01_028699</name>
</gene>
<sequence>MAKIEFASMGLCQWLEVERYRMSHPIMVTITQTHVLLHPPTHPPTHIQPPIHTLTHLLTHPPTQQSQSRHLSGIDPSDLFTHGATRLPVTPPPGAPRLPAPSIAAAFLRRSRHHHLNTFPLPHCTL</sequence>
<proteinExistence type="predicted"/>
<keyword evidence="2" id="KW-1185">Reference proteome</keyword>
<organism evidence="1 2">
    <name type="scientific">Portunus trituberculatus</name>
    <name type="common">Swimming crab</name>
    <name type="synonym">Neptunus trituberculatus</name>
    <dbReference type="NCBI Taxonomy" id="210409"/>
    <lineage>
        <taxon>Eukaryota</taxon>
        <taxon>Metazoa</taxon>
        <taxon>Ecdysozoa</taxon>
        <taxon>Arthropoda</taxon>
        <taxon>Crustacea</taxon>
        <taxon>Multicrustacea</taxon>
        <taxon>Malacostraca</taxon>
        <taxon>Eumalacostraca</taxon>
        <taxon>Eucarida</taxon>
        <taxon>Decapoda</taxon>
        <taxon>Pleocyemata</taxon>
        <taxon>Brachyura</taxon>
        <taxon>Eubrachyura</taxon>
        <taxon>Portunoidea</taxon>
        <taxon>Portunidae</taxon>
        <taxon>Portuninae</taxon>
        <taxon>Portunus</taxon>
    </lineage>
</organism>
<evidence type="ECO:0000313" key="2">
    <source>
        <dbReference type="Proteomes" id="UP000324222"/>
    </source>
</evidence>
<comment type="caution">
    <text evidence="1">The sequence shown here is derived from an EMBL/GenBank/DDBJ whole genome shotgun (WGS) entry which is preliminary data.</text>
</comment>
<dbReference type="AlphaFoldDB" id="A0A5B7EQ67"/>